<accession>A0AA35TLZ9</accession>
<evidence type="ECO:0000313" key="3">
    <source>
        <dbReference type="Proteomes" id="UP001174909"/>
    </source>
</evidence>
<gene>
    <name evidence="2" type="ORF">GBAR_LOCUS27195</name>
</gene>
<dbReference type="EMBL" id="CASHTH010003786">
    <property type="protein sequence ID" value="CAI8049371.1"/>
    <property type="molecule type" value="Genomic_DNA"/>
</dbReference>
<feature type="non-terminal residue" evidence="2">
    <location>
        <position position="89"/>
    </location>
</feature>
<proteinExistence type="predicted"/>
<dbReference type="Proteomes" id="UP001174909">
    <property type="component" value="Unassembled WGS sequence"/>
</dbReference>
<reference evidence="2" key="1">
    <citation type="submission" date="2023-03" db="EMBL/GenBank/DDBJ databases">
        <authorList>
            <person name="Steffen K."/>
            <person name="Cardenas P."/>
        </authorList>
    </citation>
    <scope>NUCLEOTIDE SEQUENCE</scope>
</reference>
<comment type="caution">
    <text evidence="2">The sequence shown here is derived from an EMBL/GenBank/DDBJ whole genome shotgun (WGS) entry which is preliminary data.</text>
</comment>
<keyword evidence="3" id="KW-1185">Reference proteome</keyword>
<sequence>MMAEMVDSEAGVVISSREGGEFTVHVRFGSEKHDVTEESTAGAAVNGVGGREADEEAAESALLEGEDPESCTEDESDTTALVKLSSETG</sequence>
<organism evidence="2 3">
    <name type="scientific">Geodia barretti</name>
    <name type="common">Barrett's horny sponge</name>
    <dbReference type="NCBI Taxonomy" id="519541"/>
    <lineage>
        <taxon>Eukaryota</taxon>
        <taxon>Metazoa</taxon>
        <taxon>Porifera</taxon>
        <taxon>Demospongiae</taxon>
        <taxon>Heteroscleromorpha</taxon>
        <taxon>Tetractinellida</taxon>
        <taxon>Astrophorina</taxon>
        <taxon>Geodiidae</taxon>
        <taxon>Geodia</taxon>
    </lineage>
</organism>
<evidence type="ECO:0000256" key="1">
    <source>
        <dbReference type="SAM" id="MobiDB-lite"/>
    </source>
</evidence>
<name>A0AA35TLZ9_GEOBA</name>
<protein>
    <submittedName>
        <fullName evidence="2">Uncharacterized protein</fullName>
    </submittedName>
</protein>
<feature type="region of interest" description="Disordered" evidence="1">
    <location>
        <begin position="32"/>
        <end position="79"/>
    </location>
</feature>
<dbReference type="AlphaFoldDB" id="A0AA35TLZ9"/>
<evidence type="ECO:0000313" key="2">
    <source>
        <dbReference type="EMBL" id="CAI8049371.1"/>
    </source>
</evidence>
<feature type="compositionally biased region" description="Acidic residues" evidence="1">
    <location>
        <begin position="53"/>
        <end position="77"/>
    </location>
</feature>